<reference evidence="4" key="1">
    <citation type="submission" date="2017-02" db="UniProtKB">
        <authorList>
            <consortium name="WormBaseParasite"/>
        </authorList>
    </citation>
    <scope>IDENTIFICATION</scope>
</reference>
<dbReference type="OrthoDB" id="5837023at2759"/>
<accession>A0A0M3JD64</accession>
<gene>
    <name evidence="2" type="ORF">ASIM_LOCUS5349</name>
</gene>
<dbReference type="Proteomes" id="UP000267096">
    <property type="component" value="Unassembled WGS sequence"/>
</dbReference>
<reference evidence="2 3" key="2">
    <citation type="submission" date="2018-11" db="EMBL/GenBank/DDBJ databases">
        <authorList>
            <consortium name="Pathogen Informatics"/>
        </authorList>
    </citation>
    <scope>NUCLEOTIDE SEQUENCE [LARGE SCALE GENOMIC DNA]</scope>
</reference>
<dbReference type="WBParaSite" id="ASIM_0000555001-mRNA-1">
    <property type="protein sequence ID" value="ASIM_0000555001-mRNA-1"/>
    <property type="gene ID" value="ASIM_0000555001"/>
</dbReference>
<evidence type="ECO:0000313" key="3">
    <source>
        <dbReference type="Proteomes" id="UP000267096"/>
    </source>
</evidence>
<proteinExistence type="predicted"/>
<feature type="region of interest" description="Disordered" evidence="1">
    <location>
        <begin position="1"/>
        <end position="26"/>
    </location>
</feature>
<protein>
    <submittedName>
        <fullName evidence="4">BZIP domain-containing protein</fullName>
    </submittedName>
</protein>
<evidence type="ECO:0000313" key="2">
    <source>
        <dbReference type="EMBL" id="VDK25369.1"/>
    </source>
</evidence>
<evidence type="ECO:0000256" key="1">
    <source>
        <dbReference type="SAM" id="MobiDB-lite"/>
    </source>
</evidence>
<evidence type="ECO:0000313" key="4">
    <source>
        <dbReference type="WBParaSite" id="ASIM_0000555001-mRNA-1"/>
    </source>
</evidence>
<dbReference type="AlphaFoldDB" id="A0A0M3JD64"/>
<name>A0A0M3JD64_ANISI</name>
<feature type="region of interest" description="Disordered" evidence="1">
    <location>
        <begin position="63"/>
        <end position="83"/>
    </location>
</feature>
<feature type="compositionally biased region" description="Polar residues" evidence="1">
    <location>
        <begin position="10"/>
        <end position="26"/>
    </location>
</feature>
<keyword evidence="3" id="KW-1185">Reference proteome</keyword>
<organism evidence="4">
    <name type="scientific">Anisakis simplex</name>
    <name type="common">Herring worm</name>
    <dbReference type="NCBI Taxonomy" id="6269"/>
    <lineage>
        <taxon>Eukaryota</taxon>
        <taxon>Metazoa</taxon>
        <taxon>Ecdysozoa</taxon>
        <taxon>Nematoda</taxon>
        <taxon>Chromadorea</taxon>
        <taxon>Rhabditida</taxon>
        <taxon>Spirurina</taxon>
        <taxon>Ascaridomorpha</taxon>
        <taxon>Ascaridoidea</taxon>
        <taxon>Anisakidae</taxon>
        <taxon>Anisakis</taxon>
        <taxon>Anisakis simplex complex</taxon>
    </lineage>
</organism>
<sequence>MNVGGLATVQPIQQNSSIKQQQTATPEQVKIMTCDGDTMSAASLELRSRFTGSIEKMKIISERAKKRQENARPAIIKREREDQQKYHRRYETFHYCCNIISLIGLSSHSVLTIHINF</sequence>
<dbReference type="EMBL" id="UYRR01010348">
    <property type="protein sequence ID" value="VDK25369.1"/>
    <property type="molecule type" value="Genomic_DNA"/>
</dbReference>